<dbReference type="OrthoDB" id="6348293at2759"/>
<proteinExistence type="predicted"/>
<dbReference type="EMBL" id="BGZK01003053">
    <property type="protein sequence ID" value="GBP98033.1"/>
    <property type="molecule type" value="Genomic_DNA"/>
</dbReference>
<feature type="signal peptide" evidence="1">
    <location>
        <begin position="1"/>
        <end position="21"/>
    </location>
</feature>
<dbReference type="AlphaFoldDB" id="A0A4C2AFE9"/>
<evidence type="ECO:0000313" key="2">
    <source>
        <dbReference type="EMBL" id="GBP98033.1"/>
    </source>
</evidence>
<reference evidence="2 3" key="1">
    <citation type="journal article" date="2019" name="Commun. Biol.">
        <title>The bagworm genome reveals a unique fibroin gene that provides high tensile strength.</title>
        <authorList>
            <person name="Kono N."/>
            <person name="Nakamura H."/>
            <person name="Ohtoshi R."/>
            <person name="Tomita M."/>
            <person name="Numata K."/>
            <person name="Arakawa K."/>
        </authorList>
    </citation>
    <scope>NUCLEOTIDE SEQUENCE [LARGE SCALE GENOMIC DNA]</scope>
</reference>
<comment type="caution">
    <text evidence="2">The sequence shown here is derived from an EMBL/GenBank/DDBJ whole genome shotgun (WGS) entry which is preliminary data.</text>
</comment>
<protein>
    <submittedName>
        <fullName evidence="2">Uncharacterized protein</fullName>
    </submittedName>
</protein>
<dbReference type="Proteomes" id="UP000299102">
    <property type="component" value="Unassembled WGS sequence"/>
</dbReference>
<organism evidence="2 3">
    <name type="scientific">Eumeta variegata</name>
    <name type="common">Bagworm moth</name>
    <name type="synonym">Eumeta japonica</name>
    <dbReference type="NCBI Taxonomy" id="151549"/>
    <lineage>
        <taxon>Eukaryota</taxon>
        <taxon>Metazoa</taxon>
        <taxon>Ecdysozoa</taxon>
        <taxon>Arthropoda</taxon>
        <taxon>Hexapoda</taxon>
        <taxon>Insecta</taxon>
        <taxon>Pterygota</taxon>
        <taxon>Neoptera</taxon>
        <taxon>Endopterygota</taxon>
        <taxon>Lepidoptera</taxon>
        <taxon>Glossata</taxon>
        <taxon>Ditrysia</taxon>
        <taxon>Tineoidea</taxon>
        <taxon>Psychidae</taxon>
        <taxon>Oiketicinae</taxon>
        <taxon>Eumeta</taxon>
    </lineage>
</organism>
<accession>A0A4C2AFE9</accession>
<gene>
    <name evidence="2" type="ORF">EVAR_71492_1</name>
</gene>
<feature type="chain" id="PRO_5020025374" evidence="1">
    <location>
        <begin position="22"/>
        <end position="188"/>
    </location>
</feature>
<sequence length="188" mass="21591">MAMVSIPHLIWLNMFSGLVMKLEWRRAVEELIQQNLMSREDALKFLHEIRVGIEYLQKSYANRIFPEEIKYNTMKKSYLTQPLSTTTSSTTTSTTTATTLKPTLPYLSLEKNINDPGSNNIAKALDSISLWRKLQAMNNAEGRQDVLLQALSDTLTEKPELWPAAQYPYNRLLRSYAYELCQARPSNV</sequence>
<evidence type="ECO:0000256" key="1">
    <source>
        <dbReference type="SAM" id="SignalP"/>
    </source>
</evidence>
<keyword evidence="1" id="KW-0732">Signal</keyword>
<evidence type="ECO:0000313" key="3">
    <source>
        <dbReference type="Proteomes" id="UP000299102"/>
    </source>
</evidence>
<keyword evidence="3" id="KW-1185">Reference proteome</keyword>
<name>A0A4C2AFE9_EUMVA</name>